<feature type="transmembrane region" description="Helical" evidence="1">
    <location>
        <begin position="9"/>
        <end position="29"/>
    </location>
</feature>
<dbReference type="Gene3D" id="3.30.70.60">
    <property type="match status" value="1"/>
</dbReference>
<proteinExistence type="predicted"/>
<keyword evidence="1" id="KW-0472">Membrane</keyword>
<dbReference type="EMBL" id="JACHON010000001">
    <property type="protein sequence ID" value="MBB6511954.1"/>
    <property type="molecule type" value="Genomic_DNA"/>
</dbReference>
<keyword evidence="1" id="KW-1133">Transmembrane helix</keyword>
<dbReference type="InterPro" id="IPR014717">
    <property type="entry name" value="Transl_elong_EF1B/ribsomal_bS6"/>
</dbReference>
<name>A0A841RLZ2_9BACI</name>
<keyword evidence="3" id="KW-1185">Reference proteome</keyword>
<protein>
    <recommendedName>
        <fullName evidence="4">Type IV pilus assembly protein PilO</fullName>
    </recommendedName>
</protein>
<organism evidence="2 3">
    <name type="scientific">Gracilibacillus halotolerans</name>
    <dbReference type="NCBI Taxonomy" id="74386"/>
    <lineage>
        <taxon>Bacteria</taxon>
        <taxon>Bacillati</taxon>
        <taxon>Bacillota</taxon>
        <taxon>Bacilli</taxon>
        <taxon>Bacillales</taxon>
        <taxon>Bacillaceae</taxon>
        <taxon>Gracilibacillus</taxon>
    </lineage>
</organism>
<dbReference type="Proteomes" id="UP000572212">
    <property type="component" value="Unassembled WGS sequence"/>
</dbReference>
<gene>
    <name evidence="2" type="ORF">GGQ92_000721</name>
</gene>
<accession>A0A841RLZ2</accession>
<evidence type="ECO:0000313" key="3">
    <source>
        <dbReference type="Proteomes" id="UP000572212"/>
    </source>
</evidence>
<dbReference type="AlphaFoldDB" id="A0A841RLZ2"/>
<sequence length="183" mass="21197">MKWNRTHTAVLFLIIGLSFLLSIGMYYLFLKDSLDNFEEVSNEREKQKNMIANQTQFDIEEDITMFHKLPVDQNHKDILTRIEAEREALNIQINQLTKTDATVDEELPEGIEVSTFTLSISGESEQELLDFMESIEANERIFSINEAVVTRIGEQAWQASLLLNSYHYPNSQKLKVYMENSPS</sequence>
<dbReference type="RefSeq" id="WP_184244626.1">
    <property type="nucleotide sequence ID" value="NZ_BAAACU010000022.1"/>
</dbReference>
<keyword evidence="1" id="KW-0812">Transmembrane</keyword>
<evidence type="ECO:0008006" key="4">
    <source>
        <dbReference type="Google" id="ProtNLM"/>
    </source>
</evidence>
<comment type="caution">
    <text evidence="2">The sequence shown here is derived from an EMBL/GenBank/DDBJ whole genome shotgun (WGS) entry which is preliminary data.</text>
</comment>
<reference evidence="2 3" key="1">
    <citation type="submission" date="2020-08" db="EMBL/GenBank/DDBJ databases">
        <title>Genomic Encyclopedia of Type Strains, Phase IV (KMG-IV): sequencing the most valuable type-strain genomes for metagenomic binning, comparative biology and taxonomic classification.</title>
        <authorList>
            <person name="Goeker M."/>
        </authorList>
    </citation>
    <scope>NUCLEOTIDE SEQUENCE [LARGE SCALE GENOMIC DNA]</scope>
    <source>
        <strain evidence="2 3">DSM 11805</strain>
    </source>
</reference>
<evidence type="ECO:0000313" key="2">
    <source>
        <dbReference type="EMBL" id="MBB6511954.1"/>
    </source>
</evidence>
<evidence type="ECO:0000256" key="1">
    <source>
        <dbReference type="SAM" id="Phobius"/>
    </source>
</evidence>